<accession>A0A9W7B2J3</accession>
<organism evidence="9 10">
    <name type="scientific">Triparma laevis f. inornata</name>
    <dbReference type="NCBI Taxonomy" id="1714386"/>
    <lineage>
        <taxon>Eukaryota</taxon>
        <taxon>Sar</taxon>
        <taxon>Stramenopiles</taxon>
        <taxon>Ochrophyta</taxon>
        <taxon>Bolidophyceae</taxon>
        <taxon>Parmales</taxon>
        <taxon>Triparmaceae</taxon>
        <taxon>Triparma</taxon>
    </lineage>
</organism>
<feature type="domain" description="Glycosyl transferase family 28 C-terminal" evidence="7">
    <location>
        <begin position="395"/>
        <end position="509"/>
    </location>
</feature>
<evidence type="ECO:0000313" key="10">
    <source>
        <dbReference type="Proteomes" id="UP001162640"/>
    </source>
</evidence>
<keyword evidence="3" id="KW-0328">Glycosyltransferase</keyword>
<dbReference type="Proteomes" id="UP001162640">
    <property type="component" value="Unassembled WGS sequence"/>
</dbReference>
<evidence type="ECO:0000259" key="7">
    <source>
        <dbReference type="Pfam" id="PF04101"/>
    </source>
</evidence>
<gene>
    <name evidence="9" type="ORF">TL16_g08746</name>
</gene>
<name>A0A9W7B2J3_9STRA</name>
<evidence type="ECO:0000256" key="3">
    <source>
        <dbReference type="ARBA" id="ARBA00022676"/>
    </source>
</evidence>
<feature type="domain" description="Diacylglycerol glucosyltransferase N-terminal" evidence="8">
    <location>
        <begin position="154"/>
        <end position="307"/>
    </location>
</feature>
<comment type="caution">
    <text evidence="9">The sequence shown here is derived from an EMBL/GenBank/DDBJ whole genome shotgun (WGS) entry which is preliminary data.</text>
</comment>
<evidence type="ECO:0000313" key="9">
    <source>
        <dbReference type="EMBL" id="GMH80911.1"/>
    </source>
</evidence>
<dbReference type="InterPro" id="IPR007235">
    <property type="entry name" value="Glyco_trans_28_C"/>
</dbReference>
<keyword evidence="6" id="KW-1133">Transmembrane helix</keyword>
<comment type="subcellular location">
    <subcellularLocation>
        <location evidence="5">Plastid</location>
        <location evidence="5">Chloroplast membrane</location>
    </subcellularLocation>
</comment>
<evidence type="ECO:0000256" key="4">
    <source>
        <dbReference type="ARBA" id="ARBA00022679"/>
    </source>
</evidence>
<evidence type="ECO:0000256" key="5">
    <source>
        <dbReference type="ARBA" id="ARBA00046299"/>
    </source>
</evidence>
<dbReference type="PANTHER" id="PTHR43025">
    <property type="entry name" value="MONOGALACTOSYLDIACYLGLYCEROL SYNTHASE"/>
    <property type="match status" value="1"/>
</dbReference>
<evidence type="ECO:0000256" key="1">
    <source>
        <dbReference type="ARBA" id="ARBA00006962"/>
    </source>
</evidence>
<dbReference type="InterPro" id="IPR050519">
    <property type="entry name" value="Glycosyltransf_28_UgtP"/>
</dbReference>
<dbReference type="GO" id="GO:0046509">
    <property type="term" value="F:1,2-diacylglycerol 3-beta-galactosyltransferase activity"/>
    <property type="evidence" value="ECO:0007669"/>
    <property type="project" value="UniProtKB-EC"/>
</dbReference>
<dbReference type="EMBL" id="BLQM01000291">
    <property type="protein sequence ID" value="GMH80911.1"/>
    <property type="molecule type" value="Genomic_DNA"/>
</dbReference>
<proteinExistence type="inferred from homology"/>
<comment type="similarity">
    <text evidence="1">Belongs to the glycosyltransferase 28 family.</text>
</comment>
<dbReference type="GO" id="GO:0009247">
    <property type="term" value="P:glycolipid biosynthetic process"/>
    <property type="evidence" value="ECO:0007669"/>
    <property type="project" value="InterPro"/>
</dbReference>
<evidence type="ECO:0000256" key="2">
    <source>
        <dbReference type="ARBA" id="ARBA00012615"/>
    </source>
</evidence>
<dbReference type="SUPFAM" id="SSF53756">
    <property type="entry name" value="UDP-Glycosyltransferase/glycogen phosphorylase"/>
    <property type="match status" value="1"/>
</dbReference>
<evidence type="ECO:0000259" key="8">
    <source>
        <dbReference type="Pfam" id="PF06925"/>
    </source>
</evidence>
<reference evidence="10" key="1">
    <citation type="journal article" date="2023" name="Commun. Biol.">
        <title>Genome analysis of Parmales, the sister group of diatoms, reveals the evolutionary specialization of diatoms from phago-mixotrophs to photoautotrophs.</title>
        <authorList>
            <person name="Ban H."/>
            <person name="Sato S."/>
            <person name="Yoshikawa S."/>
            <person name="Yamada K."/>
            <person name="Nakamura Y."/>
            <person name="Ichinomiya M."/>
            <person name="Sato N."/>
            <person name="Blanc-Mathieu R."/>
            <person name="Endo H."/>
            <person name="Kuwata A."/>
            <person name="Ogata H."/>
        </authorList>
    </citation>
    <scope>NUCLEOTIDE SEQUENCE [LARGE SCALE GENOMIC DNA]</scope>
</reference>
<dbReference type="InterPro" id="IPR009695">
    <property type="entry name" value="Diacylglyc_glucosyltr_N"/>
</dbReference>
<dbReference type="PANTHER" id="PTHR43025:SF3">
    <property type="entry name" value="MONOGALACTOSYLDIACYLGLYCEROL SYNTHASE 1, CHLOROPLASTIC"/>
    <property type="match status" value="1"/>
</dbReference>
<feature type="transmembrane region" description="Helical" evidence="6">
    <location>
        <begin position="50"/>
        <end position="67"/>
    </location>
</feature>
<evidence type="ECO:0000256" key="6">
    <source>
        <dbReference type="SAM" id="Phobius"/>
    </source>
</evidence>
<dbReference type="Pfam" id="PF04101">
    <property type="entry name" value="Glyco_tran_28_C"/>
    <property type="match status" value="1"/>
</dbReference>
<dbReference type="EC" id="2.4.1.46" evidence="2"/>
<dbReference type="Gene3D" id="3.40.50.2000">
    <property type="entry name" value="Glycogen Phosphorylase B"/>
    <property type="match status" value="1"/>
</dbReference>
<keyword evidence="4" id="KW-0808">Transferase</keyword>
<sequence>MLKLNPLIPPLLLALSIAAALIRDDDLAELLGLDLDQIHLLISSPQARKPLASLFAVLPVTVILGAVNDNLSRTYYSLVALTQALLFYSSSSSVVAHLASSIILFFFIQIYKTTLTAIVLRRWRSEIKLAESSAAPRSNTKRIMILYANVGSGHKSAANAVSEALTREGGDGQVEIMKVDMMELASPAFKFVMQTMFQKLTQSLIGQHTLGYLYDMGDGGNQKRPLQRAMEDAAGVTLVKEIAKFKPHTIICTHFLPAQLVASIKKASKVLQNEIRLGLVITDLDLQSMWVQPGAVDVYYLPRDDSAVVLRDYERRAEEKRKKAGKVQSKVQSKVVVSGIPIAPRFADAVEKKTNGDLDAGFEMFNLKRADPRPVVVIMSGGVGIEEVYKLCLKAKRGCQFVVVMGRQADVRKVLTAVEVPSKHSVELVGFCKEMPTLLSIADLMVGKCGGLTAAENAALTVPILILDPIPGQEQRNADVLLETGGCLKINDLPLIPTRLDYIFENEKVKLEEMKKGMAKLAKPLSAFTIAGEILQA</sequence>
<dbReference type="AlphaFoldDB" id="A0A9W7B2J3"/>
<protein>
    <recommendedName>
        <fullName evidence="2">monogalactosyldiacylglycerol synthase</fullName>
        <ecNumber evidence="2">2.4.1.46</ecNumber>
    </recommendedName>
</protein>
<dbReference type="Pfam" id="PF06925">
    <property type="entry name" value="MGDG_synth"/>
    <property type="match status" value="1"/>
</dbReference>
<dbReference type="GO" id="GO:0031969">
    <property type="term" value="C:chloroplast membrane"/>
    <property type="evidence" value="ECO:0007669"/>
    <property type="project" value="UniProtKB-SubCell"/>
</dbReference>
<keyword evidence="6" id="KW-0812">Transmembrane</keyword>
<keyword evidence="6" id="KW-0472">Membrane</keyword>